<dbReference type="EMBL" id="CP040710">
    <property type="protein sequence ID" value="QCX00271.1"/>
    <property type="molecule type" value="Genomic_DNA"/>
</dbReference>
<evidence type="ECO:0000256" key="6">
    <source>
        <dbReference type="SAM" id="Phobius"/>
    </source>
</evidence>
<keyword evidence="3 6" id="KW-0812">Transmembrane</keyword>
<feature type="transmembrane region" description="Helical" evidence="6">
    <location>
        <begin position="338"/>
        <end position="356"/>
    </location>
</feature>
<dbReference type="GO" id="GO:0005886">
    <property type="term" value="C:plasma membrane"/>
    <property type="evidence" value="ECO:0007669"/>
    <property type="project" value="UniProtKB-SubCell"/>
</dbReference>
<dbReference type="OrthoDB" id="2489132at2"/>
<feature type="transmembrane region" description="Helical" evidence="6">
    <location>
        <begin position="579"/>
        <end position="601"/>
    </location>
</feature>
<feature type="transmembrane region" description="Helical" evidence="6">
    <location>
        <begin position="636"/>
        <end position="660"/>
    </location>
</feature>
<evidence type="ECO:0000256" key="1">
    <source>
        <dbReference type="ARBA" id="ARBA00004651"/>
    </source>
</evidence>
<evidence type="ECO:0000313" key="8">
    <source>
        <dbReference type="EMBL" id="QCX00271.1"/>
    </source>
</evidence>
<evidence type="ECO:0000256" key="4">
    <source>
        <dbReference type="ARBA" id="ARBA00022989"/>
    </source>
</evidence>
<name>A0A5B7STN0_9FLAO</name>
<evidence type="ECO:0000256" key="3">
    <source>
        <dbReference type="ARBA" id="ARBA00022692"/>
    </source>
</evidence>
<feature type="transmembrane region" description="Helical" evidence="6">
    <location>
        <begin position="680"/>
        <end position="699"/>
    </location>
</feature>
<evidence type="ECO:0000259" key="7">
    <source>
        <dbReference type="Pfam" id="PF02743"/>
    </source>
</evidence>
<dbReference type="InterPro" id="IPR033479">
    <property type="entry name" value="dCache_1"/>
</dbReference>
<accession>A0A5B7STN0</accession>
<feature type="domain" description="Cache" evidence="7">
    <location>
        <begin position="37"/>
        <end position="287"/>
    </location>
</feature>
<dbReference type="Proteomes" id="UP000310017">
    <property type="component" value="Chromosome"/>
</dbReference>
<dbReference type="Gene3D" id="3.30.450.20">
    <property type="entry name" value="PAS domain"/>
    <property type="match status" value="2"/>
</dbReference>
<feature type="transmembrane region" description="Helical" evidence="6">
    <location>
        <begin position="309"/>
        <end position="326"/>
    </location>
</feature>
<evidence type="ECO:0000313" key="9">
    <source>
        <dbReference type="Proteomes" id="UP000310017"/>
    </source>
</evidence>
<keyword evidence="2" id="KW-1003">Cell membrane</keyword>
<dbReference type="RefSeq" id="WP_138852617.1">
    <property type="nucleotide sequence ID" value="NZ_CP040710.1"/>
</dbReference>
<keyword evidence="5 6" id="KW-0472">Membrane</keyword>
<comment type="subcellular location">
    <subcellularLocation>
        <location evidence="1">Cell membrane</location>
        <topology evidence="1">Multi-pass membrane protein</topology>
    </subcellularLocation>
</comment>
<gene>
    <name evidence="8" type="ORF">FGM00_09165</name>
</gene>
<dbReference type="CDD" id="cd12913">
    <property type="entry name" value="PDC1_MCP_like"/>
    <property type="match status" value="1"/>
</dbReference>
<dbReference type="Pfam" id="PF02743">
    <property type="entry name" value="dCache_1"/>
    <property type="match status" value="1"/>
</dbReference>
<dbReference type="CDD" id="cd12912">
    <property type="entry name" value="PDC2_MCP_like"/>
    <property type="match status" value="1"/>
</dbReference>
<sequence>MFKKIFAGLALVVLTAVLFHSVALYRFTQERNAMVTTKAEQTMDSLKGQVDTILRTIVAEADRLADDFGANDYTQEQIEDIIQNSALKIPQLQGVTACFEPYAQSDDRRLYCPYYDKGLGKRIYLEQGYDYTDTETPGTAWYTGVRDAGAKWVEPYFGTNIKDWFIDYGTPFYYSSGPKKGQVRGTITMSFLTSGFKNMVLSLSLGKTGYGIITSANGTFLSHPVNDYVGTASLDSINKVQRQPELKKAFNAIQAGEKGTVFFNQEETGEDALFIYDKIPTSDWGIGLLFYTRELSGDISDLNERYIKLALWISLFLIMIIAVYFNKDHLDAGEIWQLSILATILLILNIVFIWYLQHARMSNEENLNPPVSDMGSLGNFVSQQHQRLEALRLPKSIPIPTGILVQRIAFQNSYNVNISATVWQKYPIDIIDKIQVGFTLPQTSPFAEASYIEEIYRKIIPPQGSTAGYLLIGWEFRVTLQQYLDYQDFPFDKRHISMDIVPISAEDQLVFVPDLQSYEFTNPTKKPGLDKEVKVSGNIVTKSYFSLSRQSYDSDFGFGSKTLFEDVPVLHYNIDLRRILLNVFVTYLIPIFVSLIMMFILLLAANKTKERQGIIEGMAAFFFVLVFSHIDLRKEIITADLIFIEYFYFITYFMIILTTWNLITYAKNKAPIFDYNDNQIFKACFFPFFFLCMLIVTLSEFY</sequence>
<keyword evidence="4 6" id="KW-1133">Transmembrane helix</keyword>
<protein>
    <recommendedName>
        <fullName evidence="7">Cache domain-containing protein</fullName>
    </recommendedName>
</protein>
<evidence type="ECO:0000256" key="5">
    <source>
        <dbReference type="ARBA" id="ARBA00023136"/>
    </source>
</evidence>
<feature type="transmembrane region" description="Helical" evidence="6">
    <location>
        <begin position="613"/>
        <end position="630"/>
    </location>
</feature>
<dbReference type="KEGG" id="asag:FGM00_09165"/>
<organism evidence="8 9">
    <name type="scientific">Aggregatimonas sangjinii</name>
    <dbReference type="NCBI Taxonomy" id="2583587"/>
    <lineage>
        <taxon>Bacteria</taxon>
        <taxon>Pseudomonadati</taxon>
        <taxon>Bacteroidota</taxon>
        <taxon>Flavobacteriia</taxon>
        <taxon>Flavobacteriales</taxon>
        <taxon>Flavobacteriaceae</taxon>
        <taxon>Aggregatimonas</taxon>
    </lineage>
</organism>
<keyword evidence="9" id="KW-1185">Reference proteome</keyword>
<evidence type="ECO:0000256" key="2">
    <source>
        <dbReference type="ARBA" id="ARBA00022475"/>
    </source>
</evidence>
<dbReference type="AlphaFoldDB" id="A0A5B7STN0"/>
<reference evidence="8 9" key="1">
    <citation type="submission" date="2019-05" db="EMBL/GenBank/DDBJ databases">
        <title>Genome sequencing of F202Z8.</title>
        <authorList>
            <person name="Kwon Y.M."/>
        </authorList>
    </citation>
    <scope>NUCLEOTIDE SEQUENCE [LARGE SCALE GENOMIC DNA]</scope>
    <source>
        <strain evidence="8 9">F202Z8</strain>
    </source>
</reference>
<proteinExistence type="predicted"/>